<comment type="caution">
    <text evidence="1">The sequence shown here is derived from an EMBL/GenBank/DDBJ whole genome shotgun (WGS) entry which is preliminary data.</text>
</comment>
<evidence type="ECO:0000313" key="3">
    <source>
        <dbReference type="Proteomes" id="UP001178507"/>
    </source>
</evidence>
<sequence>MVAGRLPGMRFVEACGGVFHDIAGGRHVSLSAECSEHKARGNLQLAAKAQRWSASLGCRTATLCMDPVPIACRLFTSFFAKRSPAAAFLLLFRKAAWGFSMSESTARRCRRCRKRLQRWAF</sequence>
<reference evidence="1" key="1">
    <citation type="submission" date="2023-08" db="EMBL/GenBank/DDBJ databases">
        <authorList>
            <person name="Chen Y."/>
            <person name="Shah S."/>
            <person name="Dougan E. K."/>
            <person name="Thang M."/>
            <person name="Chan C."/>
        </authorList>
    </citation>
    <scope>NUCLEOTIDE SEQUENCE</scope>
</reference>
<accession>A0AA36J7U1</accession>
<protein>
    <submittedName>
        <fullName evidence="1">Uncharacterized protein</fullName>
    </submittedName>
</protein>
<name>A0AA36J7U1_9DINO</name>
<organism evidence="1 3">
    <name type="scientific">Effrenium voratum</name>
    <dbReference type="NCBI Taxonomy" id="2562239"/>
    <lineage>
        <taxon>Eukaryota</taxon>
        <taxon>Sar</taxon>
        <taxon>Alveolata</taxon>
        <taxon>Dinophyceae</taxon>
        <taxon>Suessiales</taxon>
        <taxon>Symbiodiniaceae</taxon>
        <taxon>Effrenium</taxon>
    </lineage>
</organism>
<dbReference type="EMBL" id="CAUJNA010003357">
    <property type="protein sequence ID" value="CAJ1400052.1"/>
    <property type="molecule type" value="Genomic_DNA"/>
</dbReference>
<evidence type="ECO:0000313" key="1">
    <source>
        <dbReference type="EMBL" id="CAJ1400051.1"/>
    </source>
</evidence>
<dbReference type="AlphaFoldDB" id="A0AA36J7U1"/>
<keyword evidence="3" id="KW-1185">Reference proteome</keyword>
<dbReference type="EMBL" id="CAUJNA010003357">
    <property type="protein sequence ID" value="CAJ1400051.1"/>
    <property type="molecule type" value="Genomic_DNA"/>
</dbReference>
<proteinExistence type="predicted"/>
<gene>
    <name evidence="1" type="ORF">EVOR1521_LOCUS23478</name>
    <name evidence="2" type="ORF">EVOR1521_LOCUS23479</name>
</gene>
<dbReference type="Proteomes" id="UP001178507">
    <property type="component" value="Unassembled WGS sequence"/>
</dbReference>
<evidence type="ECO:0000313" key="2">
    <source>
        <dbReference type="EMBL" id="CAJ1400052.1"/>
    </source>
</evidence>